<evidence type="ECO:0000256" key="2">
    <source>
        <dbReference type="ARBA" id="ARBA00022654"/>
    </source>
</evidence>
<comment type="catalytic activity">
    <reaction evidence="6 8">
        <text>a fatty acyl-[ACP] + S-adenosyl-L-methionine = an N-acyl-L-homoserine lactone + S-methyl-5'-thioadenosine + holo-[ACP] + H(+)</text>
        <dbReference type="Rhea" id="RHEA:10096"/>
        <dbReference type="Rhea" id="RHEA-COMP:9685"/>
        <dbReference type="Rhea" id="RHEA-COMP:14125"/>
        <dbReference type="ChEBI" id="CHEBI:15378"/>
        <dbReference type="ChEBI" id="CHEBI:17509"/>
        <dbReference type="ChEBI" id="CHEBI:55474"/>
        <dbReference type="ChEBI" id="CHEBI:59789"/>
        <dbReference type="ChEBI" id="CHEBI:64479"/>
        <dbReference type="ChEBI" id="CHEBI:138651"/>
        <dbReference type="EC" id="2.3.1.184"/>
    </reaction>
</comment>
<dbReference type="Gene3D" id="3.40.630.30">
    <property type="match status" value="1"/>
</dbReference>
<dbReference type="InterPro" id="IPR016181">
    <property type="entry name" value="Acyl_CoA_acyltransferase"/>
</dbReference>
<evidence type="ECO:0000256" key="3">
    <source>
        <dbReference type="ARBA" id="ARBA00022679"/>
    </source>
</evidence>
<name>A0A916XPT3_9HYPH</name>
<evidence type="ECO:0000313" key="10">
    <source>
        <dbReference type="Proteomes" id="UP000637002"/>
    </source>
</evidence>
<accession>A0A916XPT3</accession>
<dbReference type="PRINTS" id="PR01549">
    <property type="entry name" value="AUTOINDCRSYN"/>
</dbReference>
<comment type="caution">
    <text evidence="9">The sequence shown here is derived from an EMBL/GenBank/DDBJ whole genome shotgun (WGS) entry which is preliminary data.</text>
</comment>
<dbReference type="GO" id="GO:0007165">
    <property type="term" value="P:signal transduction"/>
    <property type="evidence" value="ECO:0007669"/>
    <property type="project" value="TreeGrafter"/>
</dbReference>
<evidence type="ECO:0000256" key="4">
    <source>
        <dbReference type="ARBA" id="ARBA00022691"/>
    </source>
</evidence>
<dbReference type="Proteomes" id="UP000637002">
    <property type="component" value="Unassembled WGS sequence"/>
</dbReference>
<comment type="similarity">
    <text evidence="7 8">Belongs to the autoinducer synthase family.</text>
</comment>
<dbReference type="RefSeq" id="WP_188612846.1">
    <property type="nucleotide sequence ID" value="NZ_BMGG01000015.1"/>
</dbReference>
<protein>
    <recommendedName>
        <fullName evidence="1 8">Acyl-homoserine-lactone synthase</fullName>
        <ecNumber evidence="1 8">2.3.1.184</ecNumber>
    </recommendedName>
    <alternativeName>
        <fullName evidence="8">Autoinducer synthesis protein</fullName>
    </alternativeName>
</protein>
<proteinExistence type="inferred from homology"/>
<evidence type="ECO:0000256" key="8">
    <source>
        <dbReference type="RuleBase" id="RU361135"/>
    </source>
</evidence>
<dbReference type="PANTHER" id="PTHR39322">
    <property type="entry name" value="ACYL-HOMOSERINE-LACTONE SYNTHASE"/>
    <property type="match status" value="1"/>
</dbReference>
<sequence>MRVLALCTSEVSRHAQLIADMHALRQRIFRGRLKWDISSSGIVEVDSYDALGPTYLIGLSDADEVVGCARLLPTTGPTMLANTFPALLGGHPAPCSPTVFESSRFCVDTAHFDDVGAKGLREMTFVMLAAVLEWGLYGKLDAVVTVTDTRFERILKRASWPLERFAPPQQIGNTQAVAGRLPIAQSALSAVRQAGDLAAPVLVLPRGDCVAA</sequence>
<dbReference type="PANTHER" id="PTHR39322:SF1">
    <property type="entry name" value="ISOVALERYL-HOMOSERINE LACTONE SYNTHASE"/>
    <property type="match status" value="1"/>
</dbReference>
<evidence type="ECO:0000256" key="7">
    <source>
        <dbReference type="PROSITE-ProRule" id="PRU00533"/>
    </source>
</evidence>
<keyword evidence="4 8" id="KW-0949">S-adenosyl-L-methionine</keyword>
<keyword evidence="10" id="KW-1185">Reference proteome</keyword>
<dbReference type="GO" id="GO:0009372">
    <property type="term" value="P:quorum sensing"/>
    <property type="evidence" value="ECO:0007669"/>
    <property type="project" value="UniProtKB-UniRule"/>
</dbReference>
<keyword evidence="3 8" id="KW-0808">Transferase</keyword>
<gene>
    <name evidence="9" type="primary">traI</name>
    <name evidence="9" type="ORF">GCM10010994_59740</name>
</gene>
<keyword evidence="5 7" id="KW-0071">Autoinducer synthesis</keyword>
<dbReference type="AlphaFoldDB" id="A0A916XPT3"/>
<dbReference type="PROSITE" id="PS51187">
    <property type="entry name" value="AUTOINDUCER_SYNTH_2"/>
    <property type="match status" value="1"/>
</dbReference>
<keyword evidence="2 7" id="KW-0673">Quorum sensing</keyword>
<evidence type="ECO:0000256" key="6">
    <source>
        <dbReference type="ARBA" id="ARBA00048576"/>
    </source>
</evidence>
<dbReference type="GO" id="GO:0061579">
    <property type="term" value="F:N-acyl homoserine lactone synthase activity"/>
    <property type="evidence" value="ECO:0007669"/>
    <property type="project" value="UniProtKB-UniRule"/>
</dbReference>
<reference evidence="9" key="1">
    <citation type="journal article" date="2014" name="Int. J. Syst. Evol. Microbiol.">
        <title>Complete genome sequence of Corynebacterium casei LMG S-19264T (=DSM 44701T), isolated from a smear-ripened cheese.</title>
        <authorList>
            <consortium name="US DOE Joint Genome Institute (JGI-PGF)"/>
            <person name="Walter F."/>
            <person name="Albersmeier A."/>
            <person name="Kalinowski J."/>
            <person name="Ruckert C."/>
        </authorList>
    </citation>
    <scope>NUCLEOTIDE SEQUENCE</scope>
    <source>
        <strain evidence="9">CGMCC 1.12919</strain>
    </source>
</reference>
<dbReference type="InterPro" id="IPR018311">
    <property type="entry name" value="Autoind_synth_CS"/>
</dbReference>
<evidence type="ECO:0000313" key="9">
    <source>
        <dbReference type="EMBL" id="GGC94003.1"/>
    </source>
</evidence>
<organism evidence="9 10">
    <name type="scientific">Chelatococcus reniformis</name>
    <dbReference type="NCBI Taxonomy" id="1494448"/>
    <lineage>
        <taxon>Bacteria</taxon>
        <taxon>Pseudomonadati</taxon>
        <taxon>Pseudomonadota</taxon>
        <taxon>Alphaproteobacteria</taxon>
        <taxon>Hyphomicrobiales</taxon>
        <taxon>Chelatococcaceae</taxon>
        <taxon>Chelatococcus</taxon>
    </lineage>
</organism>
<evidence type="ECO:0000256" key="5">
    <source>
        <dbReference type="ARBA" id="ARBA00022929"/>
    </source>
</evidence>
<dbReference type="SUPFAM" id="SSF55729">
    <property type="entry name" value="Acyl-CoA N-acyltransferases (Nat)"/>
    <property type="match status" value="1"/>
</dbReference>
<dbReference type="EMBL" id="BMGG01000015">
    <property type="protein sequence ID" value="GGC94003.1"/>
    <property type="molecule type" value="Genomic_DNA"/>
</dbReference>
<dbReference type="Pfam" id="PF00765">
    <property type="entry name" value="Autoind_synth"/>
    <property type="match status" value="1"/>
</dbReference>
<dbReference type="PROSITE" id="PS00949">
    <property type="entry name" value="AUTOINDUCER_SYNTH_1"/>
    <property type="match status" value="1"/>
</dbReference>
<evidence type="ECO:0000256" key="1">
    <source>
        <dbReference type="ARBA" id="ARBA00012340"/>
    </source>
</evidence>
<reference evidence="9" key="2">
    <citation type="submission" date="2020-09" db="EMBL/GenBank/DDBJ databases">
        <authorList>
            <person name="Sun Q."/>
            <person name="Zhou Y."/>
        </authorList>
    </citation>
    <scope>NUCLEOTIDE SEQUENCE</scope>
    <source>
        <strain evidence="9">CGMCC 1.12919</strain>
    </source>
</reference>
<dbReference type="EC" id="2.3.1.184" evidence="1 8"/>
<dbReference type="InterPro" id="IPR001690">
    <property type="entry name" value="Autoind_synthase"/>
</dbReference>